<evidence type="ECO:0000313" key="3">
    <source>
        <dbReference type="EMBL" id="CAB3980272.1"/>
    </source>
</evidence>
<keyword evidence="2" id="KW-0472">Membrane</keyword>
<keyword evidence="2" id="KW-1133">Transmembrane helix</keyword>
<organism evidence="3 4">
    <name type="scientific">Paramuricea clavata</name>
    <name type="common">Red gorgonian</name>
    <name type="synonym">Violescent sea-whip</name>
    <dbReference type="NCBI Taxonomy" id="317549"/>
    <lineage>
        <taxon>Eukaryota</taxon>
        <taxon>Metazoa</taxon>
        <taxon>Cnidaria</taxon>
        <taxon>Anthozoa</taxon>
        <taxon>Octocorallia</taxon>
        <taxon>Malacalcyonacea</taxon>
        <taxon>Plexauridae</taxon>
        <taxon>Paramuricea</taxon>
    </lineage>
</organism>
<evidence type="ECO:0000256" key="2">
    <source>
        <dbReference type="SAM" id="Phobius"/>
    </source>
</evidence>
<feature type="non-terminal residue" evidence="3">
    <location>
        <position position="1"/>
    </location>
</feature>
<dbReference type="PANTHER" id="PTHR33480">
    <property type="entry name" value="SET DOMAIN-CONTAINING PROTEIN-RELATED"/>
    <property type="match status" value="1"/>
</dbReference>
<feature type="compositionally biased region" description="Low complexity" evidence="1">
    <location>
        <begin position="1"/>
        <end position="13"/>
    </location>
</feature>
<evidence type="ECO:0000256" key="1">
    <source>
        <dbReference type="SAM" id="MobiDB-lite"/>
    </source>
</evidence>
<comment type="caution">
    <text evidence="3">The sequence shown here is derived from an EMBL/GenBank/DDBJ whole genome shotgun (WGS) entry which is preliminary data.</text>
</comment>
<reference evidence="3" key="1">
    <citation type="submission" date="2020-04" db="EMBL/GenBank/DDBJ databases">
        <authorList>
            <person name="Alioto T."/>
            <person name="Alioto T."/>
            <person name="Gomez Garrido J."/>
        </authorList>
    </citation>
    <scope>NUCLEOTIDE SEQUENCE</scope>
    <source>
        <strain evidence="3">A484AB</strain>
    </source>
</reference>
<gene>
    <name evidence="3" type="ORF">PACLA_8A052012</name>
</gene>
<dbReference type="AlphaFoldDB" id="A0A6S7FVU6"/>
<sequence>MSPFSHPTTFSSSKEVSRKTPGIPEDDRLKTKTDKVQIGLFTAVIFMVVILFTVTVIMYVSRRHMRINTTEINENRMEMEEIVSVNERHRRYRARRRDQEDERNRELASLWEFYSVMLDSFFTAVVFLRDDEKVDYLQENGQKQPVNESKHKRSKKKLDVTQPFDIGCLSTTCGMANYSLVEYTDESSYDEQVTSGIAVAMDTPSTPKKSSHLVHPPRLSCFIQLYEEEWGNKVTNPALRNLAFKKNNAPEFLPLTSDLLNLCEYFVKEIKDLTPKVESDRVKENWRQLVTVTLTRLILFNKRRGKKEKVTDKITCGTLGVPNAKKE</sequence>
<dbReference type="OrthoDB" id="10055248at2759"/>
<evidence type="ECO:0000313" key="4">
    <source>
        <dbReference type="Proteomes" id="UP001152795"/>
    </source>
</evidence>
<accession>A0A6S7FVU6</accession>
<name>A0A6S7FVU6_PARCT</name>
<dbReference type="Proteomes" id="UP001152795">
    <property type="component" value="Unassembled WGS sequence"/>
</dbReference>
<keyword evidence="4" id="KW-1185">Reference proteome</keyword>
<keyword evidence="2" id="KW-0812">Transmembrane</keyword>
<dbReference type="EMBL" id="CACRXK020000275">
    <property type="protein sequence ID" value="CAB3980272.1"/>
    <property type="molecule type" value="Genomic_DNA"/>
</dbReference>
<proteinExistence type="predicted"/>
<feature type="region of interest" description="Disordered" evidence="1">
    <location>
        <begin position="1"/>
        <end position="28"/>
    </location>
</feature>
<protein>
    <submittedName>
        <fullName evidence="3">Uncharacterized protein</fullName>
    </submittedName>
</protein>
<feature type="transmembrane region" description="Helical" evidence="2">
    <location>
        <begin position="38"/>
        <end position="60"/>
    </location>
</feature>